<dbReference type="PANTHER" id="PTHR31391">
    <property type="entry name" value="B3 DOMAIN-CONTAINING PROTEIN OS11G0197600-RELATED"/>
    <property type="match status" value="1"/>
</dbReference>
<dbReference type="InterPro" id="IPR003340">
    <property type="entry name" value="B3_DNA-bd"/>
</dbReference>
<dbReference type="PANTHER" id="PTHR31391:SF106">
    <property type="entry name" value="B3 DOMAIN-CONTAINING PROTEIN OS01G0723500"/>
    <property type="match status" value="1"/>
</dbReference>
<evidence type="ECO:0000313" key="8">
    <source>
        <dbReference type="Proteomes" id="UP000823749"/>
    </source>
</evidence>
<dbReference type="Proteomes" id="UP000823749">
    <property type="component" value="Chromosome 8"/>
</dbReference>
<evidence type="ECO:0000256" key="2">
    <source>
        <dbReference type="ARBA" id="ARBA00023015"/>
    </source>
</evidence>
<keyword evidence="4" id="KW-0804">Transcription</keyword>
<dbReference type="PROSITE" id="PS50863">
    <property type="entry name" value="B3"/>
    <property type="match status" value="1"/>
</dbReference>
<comment type="caution">
    <text evidence="7">The sequence shown here is derived from an EMBL/GenBank/DDBJ whole genome shotgun (WGS) entry which is preliminary data.</text>
</comment>
<dbReference type="GO" id="GO:0005634">
    <property type="term" value="C:nucleus"/>
    <property type="evidence" value="ECO:0007669"/>
    <property type="project" value="UniProtKB-SubCell"/>
</dbReference>
<dbReference type="CDD" id="cd10017">
    <property type="entry name" value="B3_DNA"/>
    <property type="match status" value="1"/>
</dbReference>
<sequence>MESWKNDPSTKIFEFELLYQFTFVQILRSVLIQQIFFGILQYLPTKFAKENLSEKPEKVVLQGANGGVWPVKCHYGGRSRYFLYWKSFVQANNVKANDVCVFELIKSIEPRLNVVIFRN</sequence>
<evidence type="ECO:0000259" key="6">
    <source>
        <dbReference type="PROSITE" id="PS50863"/>
    </source>
</evidence>
<comment type="subcellular location">
    <subcellularLocation>
        <location evidence="1">Nucleus</location>
    </subcellularLocation>
</comment>
<dbReference type="Pfam" id="PF02362">
    <property type="entry name" value="B3"/>
    <property type="match status" value="1"/>
</dbReference>
<keyword evidence="5" id="KW-0539">Nucleus</keyword>
<dbReference type="InterPro" id="IPR044837">
    <property type="entry name" value="REM16-like"/>
</dbReference>
<name>A0AAV6J7F0_9ERIC</name>
<keyword evidence="3" id="KW-0238">DNA-binding</keyword>
<evidence type="ECO:0000313" key="7">
    <source>
        <dbReference type="EMBL" id="KAG5535080.1"/>
    </source>
</evidence>
<dbReference type="SUPFAM" id="SSF101936">
    <property type="entry name" value="DNA-binding pseudobarrel domain"/>
    <property type="match status" value="1"/>
</dbReference>
<dbReference type="EMBL" id="JACTNZ010000008">
    <property type="protein sequence ID" value="KAG5535080.1"/>
    <property type="molecule type" value="Genomic_DNA"/>
</dbReference>
<dbReference type="SMART" id="SM01019">
    <property type="entry name" value="B3"/>
    <property type="match status" value="1"/>
</dbReference>
<evidence type="ECO:0000256" key="4">
    <source>
        <dbReference type="ARBA" id="ARBA00023163"/>
    </source>
</evidence>
<dbReference type="AlphaFoldDB" id="A0AAV6J7F0"/>
<feature type="domain" description="TF-B3" evidence="6">
    <location>
        <begin position="26"/>
        <end position="119"/>
    </location>
</feature>
<keyword evidence="2" id="KW-0805">Transcription regulation</keyword>
<dbReference type="GO" id="GO:0003677">
    <property type="term" value="F:DNA binding"/>
    <property type="evidence" value="ECO:0007669"/>
    <property type="project" value="UniProtKB-KW"/>
</dbReference>
<gene>
    <name evidence="7" type="ORF">RHGRI_023008</name>
</gene>
<protein>
    <recommendedName>
        <fullName evidence="6">TF-B3 domain-containing protein</fullName>
    </recommendedName>
</protein>
<evidence type="ECO:0000256" key="1">
    <source>
        <dbReference type="ARBA" id="ARBA00004123"/>
    </source>
</evidence>
<organism evidence="7 8">
    <name type="scientific">Rhododendron griersonianum</name>
    <dbReference type="NCBI Taxonomy" id="479676"/>
    <lineage>
        <taxon>Eukaryota</taxon>
        <taxon>Viridiplantae</taxon>
        <taxon>Streptophyta</taxon>
        <taxon>Embryophyta</taxon>
        <taxon>Tracheophyta</taxon>
        <taxon>Spermatophyta</taxon>
        <taxon>Magnoliopsida</taxon>
        <taxon>eudicotyledons</taxon>
        <taxon>Gunneridae</taxon>
        <taxon>Pentapetalae</taxon>
        <taxon>asterids</taxon>
        <taxon>Ericales</taxon>
        <taxon>Ericaceae</taxon>
        <taxon>Ericoideae</taxon>
        <taxon>Rhodoreae</taxon>
        <taxon>Rhododendron</taxon>
    </lineage>
</organism>
<reference evidence="7" key="1">
    <citation type="submission" date="2020-08" db="EMBL/GenBank/DDBJ databases">
        <title>Plant Genome Project.</title>
        <authorList>
            <person name="Zhang R.-G."/>
        </authorList>
    </citation>
    <scope>NUCLEOTIDE SEQUENCE</scope>
    <source>
        <strain evidence="7">WSP0</strain>
        <tissue evidence="7">Leaf</tissue>
    </source>
</reference>
<evidence type="ECO:0000256" key="5">
    <source>
        <dbReference type="ARBA" id="ARBA00023242"/>
    </source>
</evidence>
<keyword evidence="8" id="KW-1185">Reference proteome</keyword>
<dbReference type="InterPro" id="IPR015300">
    <property type="entry name" value="DNA-bd_pseudobarrel_sf"/>
</dbReference>
<evidence type="ECO:0000256" key="3">
    <source>
        <dbReference type="ARBA" id="ARBA00023125"/>
    </source>
</evidence>
<accession>A0AAV6J7F0</accession>
<proteinExistence type="predicted"/>
<dbReference type="Gene3D" id="2.40.330.10">
    <property type="entry name" value="DNA-binding pseudobarrel domain"/>
    <property type="match status" value="1"/>
</dbReference>